<name>A0AAW1K0E7_POPJA</name>
<proteinExistence type="predicted"/>
<comment type="caution">
    <text evidence="1">The sequence shown here is derived from an EMBL/GenBank/DDBJ whole genome shotgun (WGS) entry which is preliminary data.</text>
</comment>
<accession>A0AAW1K0E7</accession>
<sequence>MAHSFRMNTVFYASGGMRGTRIQGTPTPVIASTLHDKRVVLRNTFDLRHGSAVPTDYVNMNEDIENGELLVSPRFRDAELDSYDIALNVRSGKTRSHTIKIFSPAANVREYMIGDNYNQALDLTVVCTNAVEYDKGSIMILFLGRECLHVLRITLNMNLQILFL</sequence>
<gene>
    <name evidence="1" type="ORF">QE152_g25553</name>
</gene>
<keyword evidence="2" id="KW-1185">Reference proteome</keyword>
<evidence type="ECO:0000313" key="2">
    <source>
        <dbReference type="Proteomes" id="UP001458880"/>
    </source>
</evidence>
<dbReference type="EMBL" id="JASPKY010000283">
    <property type="protein sequence ID" value="KAK9711266.1"/>
    <property type="molecule type" value="Genomic_DNA"/>
</dbReference>
<dbReference type="Proteomes" id="UP001458880">
    <property type="component" value="Unassembled WGS sequence"/>
</dbReference>
<dbReference type="AlphaFoldDB" id="A0AAW1K0E7"/>
<protein>
    <submittedName>
        <fullName evidence="1">Uncharacterized protein</fullName>
    </submittedName>
</protein>
<organism evidence="1 2">
    <name type="scientific">Popillia japonica</name>
    <name type="common">Japanese beetle</name>
    <dbReference type="NCBI Taxonomy" id="7064"/>
    <lineage>
        <taxon>Eukaryota</taxon>
        <taxon>Metazoa</taxon>
        <taxon>Ecdysozoa</taxon>
        <taxon>Arthropoda</taxon>
        <taxon>Hexapoda</taxon>
        <taxon>Insecta</taxon>
        <taxon>Pterygota</taxon>
        <taxon>Neoptera</taxon>
        <taxon>Endopterygota</taxon>
        <taxon>Coleoptera</taxon>
        <taxon>Polyphaga</taxon>
        <taxon>Scarabaeiformia</taxon>
        <taxon>Scarabaeidae</taxon>
        <taxon>Rutelinae</taxon>
        <taxon>Popillia</taxon>
    </lineage>
</organism>
<reference evidence="1 2" key="1">
    <citation type="journal article" date="2024" name="BMC Genomics">
        <title>De novo assembly and annotation of Popillia japonica's genome with initial clues to its potential as an invasive pest.</title>
        <authorList>
            <person name="Cucini C."/>
            <person name="Boschi S."/>
            <person name="Funari R."/>
            <person name="Cardaioli E."/>
            <person name="Iannotti N."/>
            <person name="Marturano G."/>
            <person name="Paoli F."/>
            <person name="Bruttini M."/>
            <person name="Carapelli A."/>
            <person name="Frati F."/>
            <person name="Nardi F."/>
        </authorList>
    </citation>
    <scope>NUCLEOTIDE SEQUENCE [LARGE SCALE GENOMIC DNA]</scope>
    <source>
        <strain evidence="1">DMR45628</strain>
    </source>
</reference>
<evidence type="ECO:0000313" key="1">
    <source>
        <dbReference type="EMBL" id="KAK9711266.1"/>
    </source>
</evidence>